<organism evidence="8 9">
    <name type="scientific">Candidatus Methylopumilus planktonicus</name>
    <dbReference type="NCBI Taxonomy" id="1581557"/>
    <lineage>
        <taxon>Bacteria</taxon>
        <taxon>Pseudomonadati</taxon>
        <taxon>Pseudomonadota</taxon>
        <taxon>Betaproteobacteria</taxon>
        <taxon>Nitrosomonadales</taxon>
        <taxon>Methylophilaceae</taxon>
        <taxon>Candidatus Methylopumilus</taxon>
    </lineage>
</organism>
<dbReference type="Pfam" id="PF03755">
    <property type="entry name" value="YicC-like_N"/>
    <property type="match status" value="1"/>
</dbReference>
<keyword evidence="3" id="KW-0255">Endonuclease</keyword>
<keyword evidence="2" id="KW-0540">Nuclease</keyword>
<name>A0A0D6EUJ0_9PROT</name>
<evidence type="ECO:0000313" key="8">
    <source>
        <dbReference type="EMBL" id="CEZ18937.1"/>
    </source>
</evidence>
<dbReference type="GO" id="GO:0004521">
    <property type="term" value="F:RNA endonuclease activity"/>
    <property type="evidence" value="ECO:0007669"/>
    <property type="project" value="InterPro"/>
</dbReference>
<dbReference type="InterPro" id="IPR013527">
    <property type="entry name" value="YicC-like_N"/>
</dbReference>
<dbReference type="InterPro" id="IPR013551">
    <property type="entry name" value="YicC-like_C"/>
</dbReference>
<dbReference type="HOGENOM" id="CLU_076609_2_0_4"/>
<evidence type="ECO:0000259" key="6">
    <source>
        <dbReference type="Pfam" id="PF03755"/>
    </source>
</evidence>
<feature type="domain" description="Endoribonuclease YicC-like N-terminal" evidence="6">
    <location>
        <begin position="14"/>
        <end position="164"/>
    </location>
</feature>
<protein>
    <recommendedName>
        <fullName evidence="10">YicC family protein</fullName>
    </recommendedName>
</protein>
<feature type="domain" description="Endoribonuclease YicC-like C-terminal" evidence="7">
    <location>
        <begin position="184"/>
        <end position="298"/>
    </location>
</feature>
<dbReference type="Pfam" id="PF08340">
    <property type="entry name" value="YicC-like_C"/>
    <property type="match status" value="1"/>
</dbReference>
<evidence type="ECO:0000256" key="4">
    <source>
        <dbReference type="ARBA" id="ARBA00022801"/>
    </source>
</evidence>
<accession>A0A0D6EUJ0</accession>
<proteinExistence type="inferred from homology"/>
<evidence type="ECO:0000256" key="1">
    <source>
        <dbReference type="ARBA" id="ARBA00001968"/>
    </source>
</evidence>
<dbReference type="EMBL" id="LN827929">
    <property type="protein sequence ID" value="CEZ18937.1"/>
    <property type="molecule type" value="Genomic_DNA"/>
</dbReference>
<dbReference type="GO" id="GO:0016787">
    <property type="term" value="F:hydrolase activity"/>
    <property type="evidence" value="ECO:0007669"/>
    <property type="project" value="UniProtKB-KW"/>
</dbReference>
<dbReference type="AlphaFoldDB" id="A0A0D6EUJ0"/>
<dbReference type="NCBIfam" id="TIGR00255">
    <property type="entry name" value="YicC/YloC family endoribonuclease"/>
    <property type="match status" value="1"/>
</dbReference>
<keyword evidence="9" id="KW-1185">Reference proteome</keyword>
<comment type="similarity">
    <text evidence="5">Belongs to the YicC/YloC family.</text>
</comment>
<sequence>MASKHRIGYLMALSMTGFSFKEADTQQGILLLEFRSLNNRYLELQVKLDESLRSFEPMIRDLISAEIKRGKVDCRIYFKSKTHALDVKNVDPVKLKQLANSVDEIAKHFSHVQPINPLDILKTNEIMHDQSVDMNVLEQDLKKNLKESLLEIQLSKAREGEKLQKILLDKLKDIEVLVGEAKKILPVLIKDYQTKIENKFKEALIAIDDDRLKQEFLIFIQKMDIDEELNRITSHIDEVRRLLKTDGAIGKKLDFMMQELNREANTLGSKSISPKTSQISIDLKVLIEQMREQIQNIE</sequence>
<evidence type="ECO:0000256" key="3">
    <source>
        <dbReference type="ARBA" id="ARBA00022759"/>
    </source>
</evidence>
<evidence type="ECO:0000256" key="5">
    <source>
        <dbReference type="ARBA" id="ARBA00035648"/>
    </source>
</evidence>
<evidence type="ECO:0000256" key="2">
    <source>
        <dbReference type="ARBA" id="ARBA00022722"/>
    </source>
</evidence>
<reference evidence="9" key="1">
    <citation type="submission" date="2014-12" db="EMBL/GenBank/DDBJ databases">
        <authorList>
            <person name="Salcher M.M."/>
        </authorList>
    </citation>
    <scope>NUCLEOTIDE SEQUENCE [LARGE SCALE GENOMIC DNA]</scope>
    <source>
        <strain evidence="9">MMS-10A-171</strain>
    </source>
</reference>
<dbReference type="RefSeq" id="WP_052734588.1">
    <property type="nucleotide sequence ID" value="NZ_LN827929.1"/>
</dbReference>
<dbReference type="InterPro" id="IPR005229">
    <property type="entry name" value="YicC/YloC-like"/>
</dbReference>
<dbReference type="PANTHER" id="PTHR30636">
    <property type="entry name" value="UPF0701 PROTEIN YICC"/>
    <property type="match status" value="1"/>
</dbReference>
<dbReference type="KEGG" id="mbat:BN1208_0041"/>
<dbReference type="OrthoDB" id="9771229at2"/>
<dbReference type="PANTHER" id="PTHR30636:SF3">
    <property type="entry name" value="UPF0701 PROTEIN YICC"/>
    <property type="match status" value="1"/>
</dbReference>
<keyword evidence="4" id="KW-0378">Hydrolase</keyword>
<comment type="cofactor">
    <cofactor evidence="1">
        <name>a divalent metal cation</name>
        <dbReference type="ChEBI" id="CHEBI:60240"/>
    </cofactor>
</comment>
<gene>
    <name evidence="8" type="ORF">BN1208_0041</name>
</gene>
<dbReference type="Proteomes" id="UP000064007">
    <property type="component" value="Chromosome 1"/>
</dbReference>
<dbReference type="STRING" id="1581557.BN1208_0041"/>
<evidence type="ECO:0000259" key="7">
    <source>
        <dbReference type="Pfam" id="PF08340"/>
    </source>
</evidence>
<evidence type="ECO:0008006" key="10">
    <source>
        <dbReference type="Google" id="ProtNLM"/>
    </source>
</evidence>
<evidence type="ECO:0000313" key="9">
    <source>
        <dbReference type="Proteomes" id="UP000064007"/>
    </source>
</evidence>